<dbReference type="Gene3D" id="2.60.40.420">
    <property type="entry name" value="Cupredoxins - blue copper proteins"/>
    <property type="match status" value="1"/>
</dbReference>
<keyword evidence="6" id="KW-1185">Reference proteome</keyword>
<feature type="domain" description="Plastocyanin-like" evidence="4">
    <location>
        <begin position="5"/>
        <end position="31"/>
    </location>
</feature>
<dbReference type="InterPro" id="IPR002355">
    <property type="entry name" value="Cu_oxidase_Cu_BS"/>
</dbReference>
<dbReference type="InterPro" id="IPR008972">
    <property type="entry name" value="Cupredoxin"/>
</dbReference>
<protein>
    <submittedName>
        <fullName evidence="5">Putative laccase</fullName>
        <ecNumber evidence="5">1.10.3.2</ecNumber>
    </submittedName>
</protein>
<dbReference type="SUPFAM" id="SSF49503">
    <property type="entry name" value="Cupredoxins"/>
    <property type="match status" value="1"/>
</dbReference>
<gene>
    <name evidence="5" type="ORF">RchiOBHm_Chr2g0154491</name>
</gene>
<sequence length="58" mass="6633">MISFAGVWFWHCHMERHLTWGMESAFIVKNGGTPETTMLPPPATMPLHGSYQLFAVRK</sequence>
<dbReference type="InterPro" id="IPR011706">
    <property type="entry name" value="Cu-oxidase_C"/>
</dbReference>
<evidence type="ECO:0000256" key="1">
    <source>
        <dbReference type="ARBA" id="ARBA00010609"/>
    </source>
</evidence>
<comment type="caution">
    <text evidence="5">The sequence shown here is derived from an EMBL/GenBank/DDBJ whole genome shotgun (WGS) entry which is preliminary data.</text>
</comment>
<dbReference type="Pfam" id="PF07731">
    <property type="entry name" value="Cu-oxidase_2"/>
    <property type="match status" value="1"/>
</dbReference>
<evidence type="ECO:0000313" key="5">
    <source>
        <dbReference type="EMBL" id="PRQ52348.1"/>
    </source>
</evidence>
<accession>A0A2P6S0Y6</accession>
<dbReference type="PROSITE" id="PS00079">
    <property type="entry name" value="MULTICOPPER_OXIDASE1"/>
    <property type="match status" value="1"/>
</dbReference>
<keyword evidence="3" id="KW-0186">Copper</keyword>
<dbReference type="Gramene" id="PRQ52348">
    <property type="protein sequence ID" value="PRQ52348"/>
    <property type="gene ID" value="RchiOBHm_Chr2g0154491"/>
</dbReference>
<name>A0A2P6S0Y6_ROSCH</name>
<evidence type="ECO:0000256" key="2">
    <source>
        <dbReference type="ARBA" id="ARBA00022723"/>
    </source>
</evidence>
<keyword evidence="2" id="KW-0479">Metal-binding</keyword>
<dbReference type="EMBL" id="PDCK01000040">
    <property type="protein sequence ID" value="PRQ52348.1"/>
    <property type="molecule type" value="Genomic_DNA"/>
</dbReference>
<dbReference type="PROSITE" id="PS00080">
    <property type="entry name" value="MULTICOPPER_OXIDASE2"/>
    <property type="match status" value="1"/>
</dbReference>
<dbReference type="GO" id="GO:0052716">
    <property type="term" value="F:hydroquinone:oxygen oxidoreductase activity"/>
    <property type="evidence" value="ECO:0007669"/>
    <property type="project" value="UniProtKB-EC"/>
</dbReference>
<organism evidence="5 6">
    <name type="scientific">Rosa chinensis</name>
    <name type="common">China rose</name>
    <dbReference type="NCBI Taxonomy" id="74649"/>
    <lineage>
        <taxon>Eukaryota</taxon>
        <taxon>Viridiplantae</taxon>
        <taxon>Streptophyta</taxon>
        <taxon>Embryophyta</taxon>
        <taxon>Tracheophyta</taxon>
        <taxon>Spermatophyta</taxon>
        <taxon>Magnoliopsida</taxon>
        <taxon>eudicotyledons</taxon>
        <taxon>Gunneridae</taxon>
        <taxon>Pentapetalae</taxon>
        <taxon>rosids</taxon>
        <taxon>fabids</taxon>
        <taxon>Rosales</taxon>
        <taxon>Rosaceae</taxon>
        <taxon>Rosoideae</taxon>
        <taxon>Rosoideae incertae sedis</taxon>
        <taxon>Rosa</taxon>
    </lineage>
</organism>
<keyword evidence="5" id="KW-0560">Oxidoreductase</keyword>
<dbReference type="STRING" id="74649.A0A2P6S0Y6"/>
<dbReference type="AlphaFoldDB" id="A0A2P6S0Y6"/>
<dbReference type="Proteomes" id="UP000238479">
    <property type="component" value="Chromosome 2"/>
</dbReference>
<evidence type="ECO:0000313" key="6">
    <source>
        <dbReference type="Proteomes" id="UP000238479"/>
    </source>
</evidence>
<evidence type="ECO:0000256" key="3">
    <source>
        <dbReference type="ARBA" id="ARBA00023008"/>
    </source>
</evidence>
<reference evidence="5 6" key="1">
    <citation type="journal article" date="2018" name="Nat. Genet.">
        <title>The Rosa genome provides new insights in the design of modern roses.</title>
        <authorList>
            <person name="Bendahmane M."/>
        </authorList>
    </citation>
    <scope>NUCLEOTIDE SEQUENCE [LARGE SCALE GENOMIC DNA]</scope>
    <source>
        <strain evidence="6">cv. Old Blush</strain>
    </source>
</reference>
<comment type="similarity">
    <text evidence="1">Belongs to the multicopper oxidase family.</text>
</comment>
<dbReference type="EC" id="1.10.3.2" evidence="5"/>
<evidence type="ECO:0000259" key="4">
    <source>
        <dbReference type="Pfam" id="PF07731"/>
    </source>
</evidence>
<dbReference type="InterPro" id="IPR033138">
    <property type="entry name" value="Cu_oxidase_CS"/>
</dbReference>
<dbReference type="GO" id="GO:0005507">
    <property type="term" value="F:copper ion binding"/>
    <property type="evidence" value="ECO:0007669"/>
    <property type="project" value="InterPro"/>
</dbReference>
<proteinExistence type="inferred from homology"/>